<keyword evidence="2" id="KW-1185">Reference proteome</keyword>
<dbReference type="Gene3D" id="2.40.160.200">
    <property type="entry name" value="LURP1-related"/>
    <property type="match status" value="1"/>
</dbReference>
<accession>A0A0E0CQ10</accession>
<reference evidence="1" key="2">
    <citation type="submission" date="2018-05" db="EMBL/GenBank/DDBJ databases">
        <title>OmerRS3 (Oryza meridionalis Reference Sequence Version 3).</title>
        <authorList>
            <person name="Zhang J."/>
            <person name="Kudrna D."/>
            <person name="Lee S."/>
            <person name="Talag J."/>
            <person name="Welchert J."/>
            <person name="Wing R.A."/>
        </authorList>
    </citation>
    <scope>NUCLEOTIDE SEQUENCE [LARGE SCALE GENOMIC DNA]</scope>
    <source>
        <strain evidence="1">cv. OR44</strain>
    </source>
</reference>
<dbReference type="Gramene" id="OMERI02G27630.1">
    <property type="protein sequence ID" value="OMERI02G27630.1"/>
    <property type="gene ID" value="OMERI02G27630"/>
</dbReference>
<evidence type="ECO:0000313" key="2">
    <source>
        <dbReference type="Proteomes" id="UP000008021"/>
    </source>
</evidence>
<organism evidence="1">
    <name type="scientific">Oryza meridionalis</name>
    <dbReference type="NCBI Taxonomy" id="40149"/>
    <lineage>
        <taxon>Eukaryota</taxon>
        <taxon>Viridiplantae</taxon>
        <taxon>Streptophyta</taxon>
        <taxon>Embryophyta</taxon>
        <taxon>Tracheophyta</taxon>
        <taxon>Spermatophyta</taxon>
        <taxon>Magnoliopsida</taxon>
        <taxon>Liliopsida</taxon>
        <taxon>Poales</taxon>
        <taxon>Poaceae</taxon>
        <taxon>BOP clade</taxon>
        <taxon>Oryzoideae</taxon>
        <taxon>Oryzeae</taxon>
        <taxon>Oryzinae</taxon>
        <taxon>Oryza</taxon>
    </lineage>
</organism>
<name>A0A0E0CQ10_9ORYZ</name>
<proteinExistence type="predicted"/>
<reference evidence="1" key="1">
    <citation type="submission" date="2015-04" db="UniProtKB">
        <authorList>
            <consortium name="EnsemblPlants"/>
        </authorList>
    </citation>
    <scope>IDENTIFICATION</scope>
</reference>
<dbReference type="HOGENOM" id="CLU_2416985_0_0_1"/>
<dbReference type="Proteomes" id="UP000008021">
    <property type="component" value="Chromosome 2"/>
</dbReference>
<dbReference type="STRING" id="40149.A0A0E0CQ10"/>
<dbReference type="EnsemblPlants" id="OMERI02G27630.1">
    <property type="protein sequence ID" value="OMERI02G27630.1"/>
    <property type="gene ID" value="OMERI02G27630"/>
</dbReference>
<sequence length="92" mass="9958">MSASSLLFSSLSSSLSFRLPDLFSTSARLQAGGAAGKHAAGPLWISRVERPPLQISRWCAYTVWKRSSIGFQGTDGFSVYDSAGKLVFRVDN</sequence>
<dbReference type="InterPro" id="IPR025659">
    <property type="entry name" value="Tubby-like_C"/>
</dbReference>
<evidence type="ECO:0000313" key="1">
    <source>
        <dbReference type="EnsemblPlants" id="OMERI02G27630.1"/>
    </source>
</evidence>
<dbReference type="SUPFAM" id="SSF54518">
    <property type="entry name" value="Tubby C-terminal domain-like"/>
    <property type="match status" value="1"/>
</dbReference>
<dbReference type="AlphaFoldDB" id="A0A0E0CQ10"/>
<protein>
    <submittedName>
        <fullName evidence="1">Uncharacterized protein</fullName>
    </submittedName>
</protein>
<dbReference type="InterPro" id="IPR038595">
    <property type="entry name" value="LOR_sf"/>
</dbReference>